<evidence type="ECO:0000313" key="2">
    <source>
        <dbReference type="Proteomes" id="UP000253727"/>
    </source>
</evidence>
<dbReference type="Proteomes" id="UP000253727">
    <property type="component" value="Unassembled WGS sequence"/>
</dbReference>
<protein>
    <submittedName>
        <fullName evidence="1">Uncharacterized protein</fullName>
    </submittedName>
</protein>
<gene>
    <name evidence="1" type="ORF">HME9302_02212</name>
</gene>
<organism evidence="1 2">
    <name type="scientific">Alteripontixanthobacter maritimus</name>
    <dbReference type="NCBI Taxonomy" id="2161824"/>
    <lineage>
        <taxon>Bacteria</taxon>
        <taxon>Pseudomonadati</taxon>
        <taxon>Pseudomonadota</taxon>
        <taxon>Alphaproteobacteria</taxon>
        <taxon>Sphingomonadales</taxon>
        <taxon>Erythrobacteraceae</taxon>
        <taxon>Alteripontixanthobacter</taxon>
    </lineage>
</organism>
<dbReference type="OrthoDB" id="7411232at2"/>
<accession>A0A369QBN9</accession>
<dbReference type="EMBL" id="QBKA01000002">
    <property type="protein sequence ID" value="RDC60995.1"/>
    <property type="molecule type" value="Genomic_DNA"/>
</dbReference>
<reference evidence="1 2" key="1">
    <citation type="submission" date="2018-04" db="EMBL/GenBank/DDBJ databases">
        <title>Altererythrobacter sp. HME9302 genome sequencing and assembly.</title>
        <authorList>
            <person name="Kang H."/>
            <person name="Kim H."/>
            <person name="Joh K."/>
        </authorList>
    </citation>
    <scope>NUCLEOTIDE SEQUENCE [LARGE SCALE GENOMIC DNA]</scope>
    <source>
        <strain evidence="1 2">HME9302</strain>
    </source>
</reference>
<dbReference type="RefSeq" id="WP_115367038.1">
    <property type="nucleotide sequence ID" value="NZ_QBKA01000002.1"/>
</dbReference>
<comment type="caution">
    <text evidence="1">The sequence shown here is derived from an EMBL/GenBank/DDBJ whole genome shotgun (WGS) entry which is preliminary data.</text>
</comment>
<evidence type="ECO:0000313" key="1">
    <source>
        <dbReference type="EMBL" id="RDC60995.1"/>
    </source>
</evidence>
<sequence>MAEIPVEKKSSMAWLWWLLLLLGIAALLWWLLAAADNDADVATVDPAMDETAITEPLDPAATAATAGMATYAIGDNVDLDGVRVIEATGDMAFTIDVDGEPMLVLFDQQRTANTATEGRFDINAGSIVDIEGTVRSASDALPTGVTADIPAGTEKYIYATELMTAAAQE</sequence>
<name>A0A369QBN9_9SPHN</name>
<proteinExistence type="predicted"/>
<dbReference type="AlphaFoldDB" id="A0A369QBN9"/>
<keyword evidence="2" id="KW-1185">Reference proteome</keyword>